<feature type="transmembrane region" description="Helical" evidence="8">
    <location>
        <begin position="252"/>
        <end position="272"/>
    </location>
</feature>
<dbReference type="STRING" id="1263082.A0A068RMF7"/>
<feature type="transmembrane region" description="Helical" evidence="8">
    <location>
        <begin position="292"/>
        <end position="314"/>
    </location>
</feature>
<protein>
    <submittedName>
        <fullName evidence="10">Pap2 domain protein</fullName>
    </submittedName>
</protein>
<evidence type="ECO:0000256" key="1">
    <source>
        <dbReference type="ARBA" id="ARBA00004477"/>
    </source>
</evidence>
<evidence type="ECO:0000256" key="8">
    <source>
        <dbReference type="SAM" id="Phobius"/>
    </source>
</evidence>
<evidence type="ECO:0000259" key="9">
    <source>
        <dbReference type="SMART" id="SM00014"/>
    </source>
</evidence>
<comment type="similarity">
    <text evidence="7">Belongs to the type 2 lipid phosphate phosphatase family.</text>
</comment>
<feature type="transmembrane region" description="Helical" evidence="8">
    <location>
        <begin position="64"/>
        <end position="86"/>
    </location>
</feature>
<comment type="caution">
    <text evidence="10">The sequence shown here is derived from an EMBL/GenBank/DDBJ whole genome shotgun (WGS) entry which is preliminary data.</text>
</comment>
<keyword evidence="3" id="KW-0378">Hydrolase</keyword>
<name>A0A068RMF7_9FUNG</name>
<evidence type="ECO:0000256" key="5">
    <source>
        <dbReference type="ARBA" id="ARBA00022989"/>
    </source>
</evidence>
<dbReference type="CDD" id="cd03388">
    <property type="entry name" value="PAP2_SPPase1"/>
    <property type="match status" value="1"/>
</dbReference>
<keyword evidence="4" id="KW-0256">Endoplasmic reticulum</keyword>
<dbReference type="Proteomes" id="UP000027586">
    <property type="component" value="Unassembled WGS sequence"/>
</dbReference>
<feature type="transmembrane region" description="Helical" evidence="8">
    <location>
        <begin position="193"/>
        <end position="213"/>
    </location>
</feature>
<feature type="transmembrane region" description="Helical" evidence="8">
    <location>
        <begin position="219"/>
        <end position="240"/>
    </location>
</feature>
<dbReference type="GO" id="GO:0005789">
    <property type="term" value="C:endoplasmic reticulum membrane"/>
    <property type="evidence" value="ECO:0007669"/>
    <property type="project" value="UniProtKB-SubCell"/>
</dbReference>
<dbReference type="Gene3D" id="1.20.144.10">
    <property type="entry name" value="Phosphatidic acid phosphatase type 2/haloperoxidase"/>
    <property type="match status" value="1"/>
</dbReference>
<dbReference type="SUPFAM" id="SSF48317">
    <property type="entry name" value="Acid phosphatase/Vanadium-dependent haloperoxidase"/>
    <property type="match status" value="1"/>
</dbReference>
<dbReference type="OrthoDB" id="301434at2759"/>
<evidence type="ECO:0000256" key="4">
    <source>
        <dbReference type="ARBA" id="ARBA00022824"/>
    </source>
</evidence>
<dbReference type="VEuPathDB" id="FungiDB:LCOR_02980.1"/>
<dbReference type="GO" id="GO:0042392">
    <property type="term" value="F:sphingosine-1-phosphate phosphatase activity"/>
    <property type="evidence" value="ECO:0007669"/>
    <property type="project" value="TreeGrafter"/>
</dbReference>
<keyword evidence="5 8" id="KW-1133">Transmembrane helix</keyword>
<comment type="subcellular location">
    <subcellularLocation>
        <location evidence="1">Endoplasmic reticulum membrane</location>
        <topology evidence="1">Multi-pass membrane protein</topology>
    </subcellularLocation>
</comment>
<evidence type="ECO:0000256" key="2">
    <source>
        <dbReference type="ARBA" id="ARBA00022692"/>
    </source>
</evidence>
<dbReference type="EMBL" id="CBTN010000009">
    <property type="protein sequence ID" value="CDH51363.1"/>
    <property type="molecule type" value="Genomic_DNA"/>
</dbReference>
<dbReference type="AlphaFoldDB" id="A0A068RMF7"/>
<reference evidence="10" key="1">
    <citation type="submission" date="2013-08" db="EMBL/GenBank/DDBJ databases">
        <title>Gene expansion shapes genome architecture in the human pathogen Lichtheimia corymbifera: an evolutionary genomics analysis in the ancient terrestrial Mucorales (Mucoromycotina).</title>
        <authorList>
            <person name="Schwartze V.U."/>
            <person name="Winter S."/>
            <person name="Shelest E."/>
            <person name="Marcet-Houben M."/>
            <person name="Horn F."/>
            <person name="Wehner S."/>
            <person name="Hoffmann K."/>
            <person name="Riege K."/>
            <person name="Sammeth M."/>
            <person name="Nowrousian M."/>
            <person name="Valiante V."/>
            <person name="Linde J."/>
            <person name="Jacobsen I.D."/>
            <person name="Marz M."/>
            <person name="Brakhage A.A."/>
            <person name="Gabaldon T."/>
            <person name="Bocker S."/>
            <person name="Voigt K."/>
        </authorList>
    </citation>
    <scope>NUCLEOTIDE SEQUENCE [LARGE SCALE GENOMIC DNA]</scope>
    <source>
        <strain evidence="10">FSU 9682</strain>
    </source>
</reference>
<dbReference type="InterPro" id="IPR000326">
    <property type="entry name" value="PAP2/HPO"/>
</dbReference>
<feature type="domain" description="Phosphatidic acid phosphatase type 2/haloperoxidase" evidence="9">
    <location>
        <begin position="93"/>
        <end position="211"/>
    </location>
</feature>
<dbReference type="SMART" id="SM00014">
    <property type="entry name" value="acidPPc"/>
    <property type="match status" value="1"/>
</dbReference>
<evidence type="ECO:0000256" key="6">
    <source>
        <dbReference type="ARBA" id="ARBA00023136"/>
    </source>
</evidence>
<dbReference type="Pfam" id="PF01569">
    <property type="entry name" value="PAP2"/>
    <property type="match status" value="1"/>
</dbReference>
<organism evidence="10 11">
    <name type="scientific">Lichtheimia corymbifera JMRC:FSU:9682</name>
    <dbReference type="NCBI Taxonomy" id="1263082"/>
    <lineage>
        <taxon>Eukaryota</taxon>
        <taxon>Fungi</taxon>
        <taxon>Fungi incertae sedis</taxon>
        <taxon>Mucoromycota</taxon>
        <taxon>Mucoromycotina</taxon>
        <taxon>Mucoromycetes</taxon>
        <taxon>Mucorales</taxon>
        <taxon>Lichtheimiaceae</taxon>
        <taxon>Lichtheimia</taxon>
    </lineage>
</organism>
<keyword evidence="11" id="KW-1185">Reference proteome</keyword>
<feature type="transmembrane region" description="Helical" evidence="8">
    <location>
        <begin position="92"/>
        <end position="110"/>
    </location>
</feature>
<dbReference type="InterPro" id="IPR036938">
    <property type="entry name" value="PAP2/HPO_sf"/>
</dbReference>
<evidence type="ECO:0000256" key="3">
    <source>
        <dbReference type="ARBA" id="ARBA00022801"/>
    </source>
</evidence>
<gene>
    <name evidence="10" type="ORF">LCOR_02980.1</name>
</gene>
<feature type="transmembrane region" description="Helical" evidence="8">
    <location>
        <begin position="447"/>
        <end position="467"/>
    </location>
</feature>
<dbReference type="PANTHER" id="PTHR14969">
    <property type="entry name" value="SPHINGOSINE-1-PHOSPHATE PHOSPHOHYDROLASE"/>
    <property type="match status" value="1"/>
</dbReference>
<keyword evidence="6 8" id="KW-0472">Membrane</keyword>
<evidence type="ECO:0000256" key="7">
    <source>
        <dbReference type="ARBA" id="ARBA00038324"/>
    </source>
</evidence>
<evidence type="ECO:0000313" key="11">
    <source>
        <dbReference type="Proteomes" id="UP000027586"/>
    </source>
</evidence>
<proteinExistence type="inferred from homology"/>
<dbReference type="PANTHER" id="PTHR14969:SF28">
    <property type="entry name" value="DIHYDROSPHINGOSINE 1-PHOSPHATE PHOSPHATASE LCB3-RELATED"/>
    <property type="match status" value="1"/>
</dbReference>
<evidence type="ECO:0000313" key="10">
    <source>
        <dbReference type="EMBL" id="CDH51363.1"/>
    </source>
</evidence>
<sequence>MGKKVFKPAVSDIDAGTHHERLYDKALHPWRAKLRRSLIPLVRAETPHLATMQRLVRTPLLDQYFLWTANLGTHTFFMVSLPILVWFDTMSMAKSVACIAAFGVFLSGFVKDFMCLPRPLSPPVHRLSMSKSTSLEYGFPSTHSTNSISVALFVVAVTCESVSPEARALIKLGAIVYAGSVVMGRIYCGMHTFTDVVGGSILAYILYWFQWTFKDQFDGLFTAETIIPTLIAAAICLALVGLHPDPIERCPCFEDSVCFMGVLVGVFPGGWLCAHSDYCTMGQQTLALVHSSAPVAVAIVLAKLVLGVASLFLWRIACKRVCYFILPPIYRAFNLPHRKFEIGARAYKSLNRESIHPIPSVLDLHDLSVKHAEHVGIQSSIDLHEKRAYDKVQYRGTNADGEEGGCGGNCNERLHNGRHTKDVYDPTTELVAEDAPLRYDVDIVTKLIVYAGIGCLAVFGVPLMFQFCGLSS</sequence>
<keyword evidence="2 8" id="KW-0812">Transmembrane</keyword>
<accession>A0A068RMF7</accession>